<dbReference type="OrthoDB" id="288469at2"/>
<feature type="domain" description="CheR-type methyltransferase" evidence="6">
    <location>
        <begin position="11"/>
        <end position="283"/>
    </location>
</feature>
<dbReference type="InterPro" id="IPR022641">
    <property type="entry name" value="CheR_N"/>
</dbReference>
<dbReference type="PRINTS" id="PR00996">
    <property type="entry name" value="CHERMTFRASE"/>
</dbReference>
<dbReference type="PROSITE" id="PS50123">
    <property type="entry name" value="CHER"/>
    <property type="match status" value="1"/>
</dbReference>
<dbReference type="SMART" id="SM00138">
    <property type="entry name" value="MeTrc"/>
    <property type="match status" value="1"/>
</dbReference>
<dbReference type="GO" id="GO:0032259">
    <property type="term" value="P:methylation"/>
    <property type="evidence" value="ECO:0007669"/>
    <property type="project" value="UniProtKB-KW"/>
</dbReference>
<keyword evidence="5" id="KW-0949">S-adenosyl-L-methionine</keyword>
<proteinExistence type="predicted"/>
<evidence type="ECO:0000256" key="5">
    <source>
        <dbReference type="ARBA" id="ARBA00022691"/>
    </source>
</evidence>
<dbReference type="EMBL" id="SJPF01000004">
    <property type="protein sequence ID" value="TWT31471.1"/>
    <property type="molecule type" value="Genomic_DNA"/>
</dbReference>
<dbReference type="InterPro" id="IPR022642">
    <property type="entry name" value="CheR_C"/>
</dbReference>
<dbReference type="SUPFAM" id="SSF47757">
    <property type="entry name" value="Chemotaxis receptor methyltransferase CheR, N-terminal domain"/>
    <property type="match status" value="1"/>
</dbReference>
<dbReference type="Pfam" id="PF01739">
    <property type="entry name" value="CheR"/>
    <property type="match status" value="1"/>
</dbReference>
<name>A0A5C5UZ14_9BACT</name>
<dbReference type="InterPro" id="IPR000780">
    <property type="entry name" value="CheR_MeTrfase"/>
</dbReference>
<dbReference type="InterPro" id="IPR029063">
    <property type="entry name" value="SAM-dependent_MTases_sf"/>
</dbReference>
<evidence type="ECO:0000256" key="2">
    <source>
        <dbReference type="ARBA" id="ARBA00012534"/>
    </source>
</evidence>
<comment type="caution">
    <text evidence="7">The sequence shown here is derived from an EMBL/GenBank/DDBJ whole genome shotgun (WGS) entry which is preliminary data.</text>
</comment>
<accession>A0A5C5UZ14</accession>
<dbReference type="Gene3D" id="1.10.155.10">
    <property type="entry name" value="Chemotaxis receptor methyltransferase CheR, N-terminal domain"/>
    <property type="match status" value="1"/>
</dbReference>
<dbReference type="GO" id="GO:0008983">
    <property type="term" value="F:protein-glutamate O-methyltransferase activity"/>
    <property type="evidence" value="ECO:0007669"/>
    <property type="project" value="UniProtKB-EC"/>
</dbReference>
<dbReference type="AlphaFoldDB" id="A0A5C5UZ14"/>
<evidence type="ECO:0000256" key="1">
    <source>
        <dbReference type="ARBA" id="ARBA00001541"/>
    </source>
</evidence>
<evidence type="ECO:0000259" key="6">
    <source>
        <dbReference type="PROSITE" id="PS50123"/>
    </source>
</evidence>
<evidence type="ECO:0000313" key="8">
    <source>
        <dbReference type="Proteomes" id="UP000318878"/>
    </source>
</evidence>
<gene>
    <name evidence="7" type="primary">cheR</name>
    <name evidence="7" type="ORF">Enr8_33920</name>
</gene>
<evidence type="ECO:0000256" key="4">
    <source>
        <dbReference type="ARBA" id="ARBA00022679"/>
    </source>
</evidence>
<dbReference type="PANTHER" id="PTHR24422:SF19">
    <property type="entry name" value="CHEMOTAXIS PROTEIN METHYLTRANSFERASE"/>
    <property type="match status" value="1"/>
</dbReference>
<dbReference type="InterPro" id="IPR036804">
    <property type="entry name" value="CheR_N_sf"/>
</dbReference>
<dbReference type="Pfam" id="PF03705">
    <property type="entry name" value="CheR_N"/>
    <property type="match status" value="1"/>
</dbReference>
<comment type="catalytic activity">
    <reaction evidence="1">
        <text>L-glutamyl-[protein] + S-adenosyl-L-methionine = [protein]-L-glutamate 5-O-methyl ester + S-adenosyl-L-homocysteine</text>
        <dbReference type="Rhea" id="RHEA:24452"/>
        <dbReference type="Rhea" id="RHEA-COMP:10208"/>
        <dbReference type="Rhea" id="RHEA-COMP:10311"/>
        <dbReference type="ChEBI" id="CHEBI:29973"/>
        <dbReference type="ChEBI" id="CHEBI:57856"/>
        <dbReference type="ChEBI" id="CHEBI:59789"/>
        <dbReference type="ChEBI" id="CHEBI:82795"/>
        <dbReference type="EC" id="2.1.1.80"/>
    </reaction>
</comment>
<dbReference type="Proteomes" id="UP000318878">
    <property type="component" value="Unassembled WGS sequence"/>
</dbReference>
<dbReference type="EC" id="2.1.1.80" evidence="2"/>
<keyword evidence="4 7" id="KW-0808">Transferase</keyword>
<dbReference type="Gene3D" id="3.40.50.150">
    <property type="entry name" value="Vaccinia Virus protein VP39"/>
    <property type="match status" value="1"/>
</dbReference>
<protein>
    <recommendedName>
        <fullName evidence="2">protein-glutamate O-methyltransferase</fullName>
        <ecNumber evidence="2">2.1.1.80</ecNumber>
    </recommendedName>
</protein>
<keyword evidence="3 7" id="KW-0489">Methyltransferase</keyword>
<organism evidence="7 8">
    <name type="scientific">Blastopirellula retiformator</name>
    <dbReference type="NCBI Taxonomy" id="2527970"/>
    <lineage>
        <taxon>Bacteria</taxon>
        <taxon>Pseudomonadati</taxon>
        <taxon>Planctomycetota</taxon>
        <taxon>Planctomycetia</taxon>
        <taxon>Pirellulales</taxon>
        <taxon>Pirellulaceae</taxon>
        <taxon>Blastopirellula</taxon>
    </lineage>
</organism>
<dbReference type="RefSeq" id="WP_146433619.1">
    <property type="nucleotide sequence ID" value="NZ_SJPF01000004.1"/>
</dbReference>
<evidence type="ECO:0000256" key="3">
    <source>
        <dbReference type="ARBA" id="ARBA00022603"/>
    </source>
</evidence>
<dbReference type="SUPFAM" id="SSF53335">
    <property type="entry name" value="S-adenosyl-L-methionine-dependent methyltransferases"/>
    <property type="match status" value="1"/>
</dbReference>
<dbReference type="InterPro" id="IPR050903">
    <property type="entry name" value="Bact_Chemotaxis_MeTrfase"/>
</dbReference>
<sequence length="293" mass="33265">MTAARPGHELVTDAQLKRYAKLIYDVAGVEISPQKKQLLSNRVRRRLKVTGIANFEDYYKKLVSLPVTDDEWDHFLQEVTTHETYLFRDDSNWNWFRSEYLPQLVSEARQGKRQKSLRVWSAACSTGDEACTIACCAAEGFASQAGWDVKVIGTDIGVGAVREATAAKFNERSMRLVPDALKKRYFDDVKGEPFWTPKPPVRKTMSFRQHNLLDPLRERPFDVVFLKNVLIYFNTESKTRVIENIKRVMSPGSMLVLGAAEGVSELLSGYERIRPWLHRYTNSAGSPSGKAGV</sequence>
<evidence type="ECO:0000313" key="7">
    <source>
        <dbReference type="EMBL" id="TWT31471.1"/>
    </source>
</evidence>
<keyword evidence="8" id="KW-1185">Reference proteome</keyword>
<reference evidence="7 8" key="1">
    <citation type="submission" date="2019-02" db="EMBL/GenBank/DDBJ databases">
        <title>Deep-cultivation of Planctomycetes and their phenomic and genomic characterization uncovers novel biology.</title>
        <authorList>
            <person name="Wiegand S."/>
            <person name="Jogler M."/>
            <person name="Boedeker C."/>
            <person name="Pinto D."/>
            <person name="Vollmers J."/>
            <person name="Rivas-Marin E."/>
            <person name="Kohn T."/>
            <person name="Peeters S.H."/>
            <person name="Heuer A."/>
            <person name="Rast P."/>
            <person name="Oberbeckmann S."/>
            <person name="Bunk B."/>
            <person name="Jeske O."/>
            <person name="Meyerdierks A."/>
            <person name="Storesund J.E."/>
            <person name="Kallscheuer N."/>
            <person name="Luecker S."/>
            <person name="Lage O.M."/>
            <person name="Pohl T."/>
            <person name="Merkel B.J."/>
            <person name="Hornburger P."/>
            <person name="Mueller R.-W."/>
            <person name="Bruemmer F."/>
            <person name="Labrenz M."/>
            <person name="Spormann A.M."/>
            <person name="Op Den Camp H."/>
            <person name="Overmann J."/>
            <person name="Amann R."/>
            <person name="Jetten M.S.M."/>
            <person name="Mascher T."/>
            <person name="Medema M.H."/>
            <person name="Devos D.P."/>
            <person name="Kaster A.-K."/>
            <person name="Ovreas L."/>
            <person name="Rohde M."/>
            <person name="Galperin M.Y."/>
            <person name="Jogler C."/>
        </authorList>
    </citation>
    <scope>NUCLEOTIDE SEQUENCE [LARGE SCALE GENOMIC DNA]</scope>
    <source>
        <strain evidence="7 8">Enr8</strain>
    </source>
</reference>
<dbReference type="PANTHER" id="PTHR24422">
    <property type="entry name" value="CHEMOTAXIS PROTEIN METHYLTRANSFERASE"/>
    <property type="match status" value="1"/>
</dbReference>